<comment type="cofactor">
    <cofactor evidence="1">
        <name>FAD</name>
        <dbReference type="ChEBI" id="CHEBI:57692"/>
    </cofactor>
</comment>
<feature type="domain" description="RsdA/BaiN/AoA(So)-like Rossmann fold-like" evidence="4">
    <location>
        <begin position="4"/>
        <end position="403"/>
    </location>
</feature>
<name>A0A494WPK7_CLOS5</name>
<dbReference type="GeneID" id="62697204"/>
<keyword evidence="3" id="KW-0274">FAD</keyword>
<dbReference type="Pfam" id="PF03486">
    <property type="entry name" value="HI0933_like"/>
    <property type="match status" value="1"/>
</dbReference>
<dbReference type="SUPFAM" id="SSF160996">
    <property type="entry name" value="HI0933 insert domain-like"/>
    <property type="match status" value="1"/>
</dbReference>
<protein>
    <submittedName>
        <fullName evidence="6">Uncharacterized protein</fullName>
    </submittedName>
</protein>
<dbReference type="KEGG" id="csci:HDCHBGLK_03018"/>
<dbReference type="OrthoDB" id="9773233at2"/>
<dbReference type="EMBL" id="CP036170">
    <property type="protein sequence ID" value="QBF75607.1"/>
    <property type="molecule type" value="Genomic_DNA"/>
</dbReference>
<proteinExistence type="predicted"/>
<accession>A0A494WPK7</accession>
<dbReference type="InterPro" id="IPR055178">
    <property type="entry name" value="RsdA/BaiN/AoA(So)-like_dom"/>
</dbReference>
<sequence length="409" mass="44417">MNRIGIIGGGASGIVAAIAAARSDGDAQVFILEQKENIGKKILATGNGRCNLTNEAMDASCYHGEDPEFARNVLKQFGYGETLEFFASLGLFTKSRGGYIYPRSDQAASVLELLEMELRRQKVKIYTGVRVEALKLSAKGFVIRADGQRFPADRVILACGGKASKSLGSDGSGYALARSMGHTLSPVVPALVQLKVKKHPFAKAAGVRTDAKVAALLGRQVLAEDTGEMQITAYGISGIPVFQISRHIAKGLYEGKEMKVRVDFLPEMEASQVRKAFNTHLDKCPYATCQEFLTGIFPKKLIPRLLELSHIRQNFPASELKPAQWEDLIRACKQTLLTIEDTNGFDNAQVCAGGVRTGEVYPDTLESRYADGLYLTGELLDVEGICGGYNLQWAWATGYLAGRAAAERP</sequence>
<dbReference type="KEGG" id="ag:EDS08212"/>
<feature type="domain" description="RsdA/BaiN/AoA(So)-like insert" evidence="5">
    <location>
        <begin position="188"/>
        <end position="350"/>
    </location>
</feature>
<dbReference type="Gene3D" id="2.40.30.10">
    <property type="entry name" value="Translation factors"/>
    <property type="match status" value="1"/>
</dbReference>
<evidence type="ECO:0000256" key="2">
    <source>
        <dbReference type="ARBA" id="ARBA00022630"/>
    </source>
</evidence>
<dbReference type="PANTHER" id="PTHR42887">
    <property type="entry name" value="OS12G0638800 PROTEIN"/>
    <property type="match status" value="1"/>
</dbReference>
<dbReference type="InterPro" id="IPR036188">
    <property type="entry name" value="FAD/NAD-bd_sf"/>
</dbReference>
<reference evidence="6 7" key="1">
    <citation type="journal article" date="2019" name="Appl. Environ. Microbiol.">
        <title>Clostridium scindens ATCC 35704: integration of nutritional requirements, the complete genome sequence, and global transcriptional responses to bile acids.</title>
        <authorList>
            <person name="Devendran S."/>
            <person name="Shrestha R."/>
            <person name="Alves J.M.P."/>
            <person name="Wolf P.G."/>
            <person name="Ly L."/>
            <person name="Hernandez A.G."/>
            <person name="Mendez-Garcia C."/>
            <person name="Inboden A."/>
            <person name="Wiley J."/>
            <person name="Paul O."/>
            <person name="Allen A."/>
            <person name="Springer E."/>
            <person name="Wright C.L."/>
            <person name="Fields C.J."/>
            <person name="Daniel S.L."/>
            <person name="Ridlon J.M."/>
        </authorList>
    </citation>
    <scope>NUCLEOTIDE SEQUENCE [LARGE SCALE GENOMIC DNA]</scope>
    <source>
        <strain evidence="6 7">ATCC 35704</strain>
    </source>
</reference>
<dbReference type="RefSeq" id="WP_004606074.1">
    <property type="nucleotide sequence ID" value="NZ_CP036170.1"/>
</dbReference>
<dbReference type="AlphaFoldDB" id="A0A494WPK7"/>
<dbReference type="InterPro" id="IPR023166">
    <property type="entry name" value="BaiN-like_dom_sf"/>
</dbReference>
<keyword evidence="2" id="KW-0285">Flavoprotein</keyword>
<gene>
    <name evidence="6" type="ORF">HDCHBGLK_03018</name>
</gene>
<dbReference type="PANTHER" id="PTHR42887:SF2">
    <property type="entry name" value="OS12G0638800 PROTEIN"/>
    <property type="match status" value="1"/>
</dbReference>
<evidence type="ECO:0000313" key="7">
    <source>
        <dbReference type="Proteomes" id="UP000289664"/>
    </source>
</evidence>
<dbReference type="Gene3D" id="3.50.50.60">
    <property type="entry name" value="FAD/NAD(P)-binding domain"/>
    <property type="match status" value="1"/>
</dbReference>
<dbReference type="Gene3D" id="1.10.8.260">
    <property type="entry name" value="HI0933 insert domain-like"/>
    <property type="match status" value="1"/>
</dbReference>
<dbReference type="Pfam" id="PF22780">
    <property type="entry name" value="HI0933_like_1st"/>
    <property type="match status" value="1"/>
</dbReference>
<keyword evidence="7" id="KW-1185">Reference proteome</keyword>
<evidence type="ECO:0000256" key="1">
    <source>
        <dbReference type="ARBA" id="ARBA00001974"/>
    </source>
</evidence>
<evidence type="ECO:0000313" key="6">
    <source>
        <dbReference type="EMBL" id="QBF75607.1"/>
    </source>
</evidence>
<evidence type="ECO:0000256" key="3">
    <source>
        <dbReference type="ARBA" id="ARBA00022827"/>
    </source>
</evidence>
<dbReference type="InterPro" id="IPR057661">
    <property type="entry name" value="RsdA/BaiN/AoA(So)_Rossmann"/>
</dbReference>
<dbReference type="Proteomes" id="UP000289664">
    <property type="component" value="Chromosome"/>
</dbReference>
<organism evidence="6 7">
    <name type="scientific">Clostridium scindens (strain ATCC 35704 / DSM 5676 / VPI 13733 / 19)</name>
    <dbReference type="NCBI Taxonomy" id="411468"/>
    <lineage>
        <taxon>Bacteria</taxon>
        <taxon>Bacillati</taxon>
        <taxon>Bacillota</taxon>
        <taxon>Clostridia</taxon>
        <taxon>Lachnospirales</taxon>
        <taxon>Lachnospiraceae</taxon>
    </lineage>
</organism>
<dbReference type="InterPro" id="IPR004792">
    <property type="entry name" value="BaiN-like"/>
</dbReference>
<dbReference type="SUPFAM" id="SSF51905">
    <property type="entry name" value="FAD/NAD(P)-binding domain"/>
    <property type="match status" value="1"/>
</dbReference>
<evidence type="ECO:0000259" key="5">
    <source>
        <dbReference type="Pfam" id="PF22780"/>
    </source>
</evidence>
<dbReference type="NCBIfam" id="TIGR00275">
    <property type="entry name" value="aminoacetone oxidase family FAD-binding enzyme"/>
    <property type="match status" value="1"/>
</dbReference>
<dbReference type="PRINTS" id="PR00368">
    <property type="entry name" value="FADPNR"/>
</dbReference>
<evidence type="ECO:0000259" key="4">
    <source>
        <dbReference type="Pfam" id="PF03486"/>
    </source>
</evidence>
<dbReference type="SMR" id="A0A494WPK7"/>